<comment type="caution">
    <text evidence="1">The sequence shown here is derived from an EMBL/GenBank/DDBJ whole genome shotgun (WGS) entry which is preliminary data.</text>
</comment>
<reference evidence="1 2" key="1">
    <citation type="submission" date="2017-05" db="EMBL/GenBank/DDBJ databases">
        <title>The draft genome sequence of Idiomarina salinarum WNB302.</title>
        <authorList>
            <person name="Sun Y."/>
            <person name="Chen B."/>
            <person name="Du Z."/>
        </authorList>
    </citation>
    <scope>NUCLEOTIDE SEQUENCE [LARGE SCALE GENOMIC DNA]</scope>
    <source>
        <strain evidence="1 2">WNB302</strain>
    </source>
</reference>
<organism evidence="1 2">
    <name type="scientific">Winogradskyella aurantia</name>
    <dbReference type="NCBI Taxonomy" id="1915063"/>
    <lineage>
        <taxon>Bacteria</taxon>
        <taxon>Pseudomonadati</taxon>
        <taxon>Bacteroidota</taxon>
        <taxon>Flavobacteriia</taxon>
        <taxon>Flavobacteriales</taxon>
        <taxon>Flavobacteriaceae</taxon>
        <taxon>Winogradskyella</taxon>
    </lineage>
</organism>
<gene>
    <name evidence="1" type="ORF">CA834_02670</name>
</gene>
<sequence>MLRNFEKQYTNLLVSRIVQLKENEFFVYKNKVLQLRLLRVQNPNDKVITLKHSIAETRYRQLKKTTQDLRRLEIRLKKVENISGE</sequence>
<protein>
    <submittedName>
        <fullName evidence="1">Uncharacterized protein</fullName>
    </submittedName>
</protein>
<dbReference type="EMBL" id="NGJN01000001">
    <property type="protein sequence ID" value="OZV71036.1"/>
    <property type="molecule type" value="Genomic_DNA"/>
</dbReference>
<accession>A0A265V0G9</accession>
<keyword evidence="2" id="KW-1185">Reference proteome</keyword>
<dbReference type="RefSeq" id="WP_094967109.1">
    <property type="nucleotide sequence ID" value="NZ_NGJN01000001.1"/>
</dbReference>
<evidence type="ECO:0000313" key="1">
    <source>
        <dbReference type="EMBL" id="OZV71036.1"/>
    </source>
</evidence>
<dbReference type="AlphaFoldDB" id="A0A265V0G9"/>
<evidence type="ECO:0000313" key="2">
    <source>
        <dbReference type="Proteomes" id="UP000216840"/>
    </source>
</evidence>
<proteinExistence type="predicted"/>
<name>A0A265V0G9_9FLAO</name>
<dbReference type="Proteomes" id="UP000216840">
    <property type="component" value="Unassembled WGS sequence"/>
</dbReference>